<dbReference type="Proteomes" id="UP000046680">
    <property type="component" value="Unassembled WGS sequence"/>
</dbReference>
<protein>
    <submittedName>
        <fullName evidence="4">Uncharacterized protein</fullName>
    </submittedName>
</protein>
<keyword evidence="1" id="KW-0472">Membrane</keyword>
<dbReference type="AlphaFoldDB" id="A0A655EU34"/>
<accession>A0A655EU34</accession>
<dbReference type="Proteomes" id="UP000049023">
    <property type="component" value="Unassembled WGS sequence"/>
</dbReference>
<evidence type="ECO:0000313" key="5">
    <source>
        <dbReference type="Proteomes" id="UP000046680"/>
    </source>
</evidence>
<keyword evidence="1" id="KW-1133">Transmembrane helix</keyword>
<sequence length="98" mass="9815">MEPTSPQCPPASPPWAMMMSTPASACLRACEGEPHNAATLRPESWMCLIMSAGGVPSALATIVILGCFSAASTCGVAVASVQPSSCRLSSSASSTGTP</sequence>
<evidence type="ECO:0000256" key="1">
    <source>
        <dbReference type="SAM" id="Phobius"/>
    </source>
</evidence>
<reference evidence="5 6" key="1">
    <citation type="submission" date="2015-03" db="EMBL/GenBank/DDBJ databases">
        <authorList>
            <consortium name="Pathogen Informatics"/>
        </authorList>
    </citation>
    <scope>NUCLEOTIDE SEQUENCE [LARGE SCALE GENOMIC DNA]</scope>
    <source>
        <strain evidence="3 7">Bir 187</strain>
        <strain evidence="2 5">C09601061</strain>
        <strain evidence="4 6">P00601463</strain>
    </source>
</reference>
<proteinExistence type="predicted"/>
<dbReference type="EMBL" id="CHKL01000376">
    <property type="protein sequence ID" value="COW65793.1"/>
    <property type="molecule type" value="Genomic_DNA"/>
</dbReference>
<dbReference type="Proteomes" id="UP000048600">
    <property type="component" value="Unassembled WGS sequence"/>
</dbReference>
<feature type="transmembrane region" description="Helical" evidence="1">
    <location>
        <begin position="58"/>
        <end position="81"/>
    </location>
</feature>
<dbReference type="EMBL" id="CNFU01001258">
    <property type="protein sequence ID" value="CKT23696.1"/>
    <property type="molecule type" value="Genomic_DNA"/>
</dbReference>
<evidence type="ECO:0000313" key="7">
    <source>
        <dbReference type="Proteomes" id="UP000049023"/>
    </source>
</evidence>
<evidence type="ECO:0000313" key="3">
    <source>
        <dbReference type="EMBL" id="CKT23696.1"/>
    </source>
</evidence>
<organism evidence="4 6">
    <name type="scientific">Mycobacterium tuberculosis</name>
    <dbReference type="NCBI Taxonomy" id="1773"/>
    <lineage>
        <taxon>Bacteria</taxon>
        <taxon>Bacillati</taxon>
        <taxon>Actinomycetota</taxon>
        <taxon>Actinomycetes</taxon>
        <taxon>Mycobacteriales</taxon>
        <taxon>Mycobacteriaceae</taxon>
        <taxon>Mycobacterium</taxon>
        <taxon>Mycobacterium tuberculosis complex</taxon>
    </lineage>
</organism>
<name>A0A655EU34_MYCTX</name>
<evidence type="ECO:0000313" key="2">
    <source>
        <dbReference type="EMBL" id="CFR77139.1"/>
    </source>
</evidence>
<gene>
    <name evidence="2" type="ORF">ERS007657_01539</name>
    <name evidence="4" type="ORF">ERS007741_02889</name>
    <name evidence="3" type="ORF">ERS027661_04097</name>
</gene>
<evidence type="ECO:0000313" key="6">
    <source>
        <dbReference type="Proteomes" id="UP000048600"/>
    </source>
</evidence>
<keyword evidence="1" id="KW-0812">Transmembrane</keyword>
<evidence type="ECO:0000313" key="4">
    <source>
        <dbReference type="EMBL" id="COW65793.1"/>
    </source>
</evidence>
<dbReference type="EMBL" id="CGCX01000486">
    <property type="protein sequence ID" value="CFR77139.1"/>
    <property type="molecule type" value="Genomic_DNA"/>
</dbReference>